<gene>
    <name evidence="5" type="ORF">L596_004445</name>
</gene>
<evidence type="ECO:0000313" key="6">
    <source>
        <dbReference type="Proteomes" id="UP000298663"/>
    </source>
</evidence>
<dbReference type="Gene3D" id="3.30.63.20">
    <property type="match status" value="1"/>
</dbReference>
<sequence length="153" mass="18154">MTSEIMCIAGVWNQRHETYFACDDLFTNNYEFTDTSMPPTETIKEKRLRLRRTLRLKKKPAKEGKRRWTKKTVKERLDKQILMDESLKERFVKEVALFRLITPAIVSERLKITIPLAKNGIRFLIAMKLVKKVLQHSKQWVFTRVTVVLNSEE</sequence>
<dbReference type="GO" id="GO:1990904">
    <property type="term" value="C:ribonucleoprotein complex"/>
    <property type="evidence" value="ECO:0007669"/>
    <property type="project" value="UniProtKB-KW"/>
</dbReference>
<comment type="caution">
    <text evidence="5">The sequence shown here is derived from an EMBL/GenBank/DDBJ whole genome shotgun (WGS) entry which is preliminary data.</text>
</comment>
<dbReference type="PANTHER" id="PTHR12850">
    <property type="entry name" value="40S RIBOSOMAL PROTEIN S25"/>
    <property type="match status" value="1"/>
</dbReference>
<dbReference type="GO" id="GO:0005840">
    <property type="term" value="C:ribosome"/>
    <property type="evidence" value="ECO:0007669"/>
    <property type="project" value="UniProtKB-KW"/>
</dbReference>
<proteinExistence type="inferred from homology"/>
<dbReference type="OrthoDB" id="10263513at2759"/>
<dbReference type="EMBL" id="AZBU02000001">
    <property type="protein sequence ID" value="TMS37533.1"/>
    <property type="molecule type" value="Genomic_DNA"/>
</dbReference>
<dbReference type="Proteomes" id="UP000298663">
    <property type="component" value="Chromosome X"/>
</dbReference>
<keyword evidence="3 4" id="KW-0687">Ribonucleoprotein</keyword>
<dbReference type="STRING" id="34508.A0A4V6I849"/>
<accession>A0A4V6I849</accession>
<evidence type="ECO:0000256" key="3">
    <source>
        <dbReference type="ARBA" id="ARBA00023274"/>
    </source>
</evidence>
<keyword evidence="6" id="KW-1185">Reference proteome</keyword>
<protein>
    <recommendedName>
        <fullName evidence="4">40S ribosomal protein S25</fullName>
    </recommendedName>
</protein>
<evidence type="ECO:0000313" key="5">
    <source>
        <dbReference type="EMBL" id="TMS37533.1"/>
    </source>
</evidence>
<evidence type="ECO:0000256" key="2">
    <source>
        <dbReference type="ARBA" id="ARBA00022980"/>
    </source>
</evidence>
<evidence type="ECO:0000256" key="1">
    <source>
        <dbReference type="ARBA" id="ARBA00009106"/>
    </source>
</evidence>
<dbReference type="EMBL" id="CM016762">
    <property type="protein sequence ID" value="TMS37533.1"/>
    <property type="molecule type" value="Genomic_DNA"/>
</dbReference>
<dbReference type="AlphaFoldDB" id="A0A4V6I849"/>
<keyword evidence="2 4" id="KW-0689">Ribosomal protein</keyword>
<comment type="similarity">
    <text evidence="1 4">Belongs to the eukaryotic ribosomal protein eS25 family.</text>
</comment>
<name>A0A4V6I849_STECR</name>
<reference evidence="5 6" key="1">
    <citation type="journal article" date="2015" name="Genome Biol.">
        <title>Comparative genomics of Steinernema reveals deeply conserved gene regulatory networks.</title>
        <authorList>
            <person name="Dillman A.R."/>
            <person name="Macchietto M."/>
            <person name="Porter C.F."/>
            <person name="Rogers A."/>
            <person name="Williams B."/>
            <person name="Antoshechkin I."/>
            <person name="Lee M.M."/>
            <person name="Goodwin Z."/>
            <person name="Lu X."/>
            <person name="Lewis E.E."/>
            <person name="Goodrich-Blair H."/>
            <person name="Stock S.P."/>
            <person name="Adams B.J."/>
            <person name="Sternberg P.W."/>
            <person name="Mortazavi A."/>
        </authorList>
    </citation>
    <scope>NUCLEOTIDE SEQUENCE [LARGE SCALE GENOMIC DNA]</scope>
    <source>
        <strain evidence="5 6">ALL</strain>
    </source>
</reference>
<organism evidence="5 6">
    <name type="scientific">Steinernema carpocapsae</name>
    <name type="common">Entomopathogenic nematode</name>
    <dbReference type="NCBI Taxonomy" id="34508"/>
    <lineage>
        <taxon>Eukaryota</taxon>
        <taxon>Metazoa</taxon>
        <taxon>Ecdysozoa</taxon>
        <taxon>Nematoda</taxon>
        <taxon>Chromadorea</taxon>
        <taxon>Rhabditida</taxon>
        <taxon>Tylenchina</taxon>
        <taxon>Panagrolaimomorpha</taxon>
        <taxon>Strongyloidoidea</taxon>
        <taxon>Steinernematidae</taxon>
        <taxon>Steinernema</taxon>
    </lineage>
</organism>
<dbReference type="Pfam" id="PF03297">
    <property type="entry name" value="Ribosomal_S25"/>
    <property type="match status" value="1"/>
</dbReference>
<reference evidence="5 6" key="2">
    <citation type="journal article" date="2019" name="G3 (Bethesda)">
        <title>Hybrid Assembly of the Genome of the Entomopathogenic Nematode Steinernema carpocapsae Identifies the X-Chromosome.</title>
        <authorList>
            <person name="Serra L."/>
            <person name="Macchietto M."/>
            <person name="Macias-Munoz A."/>
            <person name="McGill C.J."/>
            <person name="Rodriguez I.M."/>
            <person name="Rodriguez B."/>
            <person name="Murad R."/>
            <person name="Mortazavi A."/>
        </authorList>
    </citation>
    <scope>NUCLEOTIDE SEQUENCE [LARGE SCALE GENOMIC DNA]</scope>
    <source>
        <strain evidence="5 6">ALL</strain>
    </source>
</reference>
<dbReference type="InterPro" id="IPR004977">
    <property type="entry name" value="Ribosomal_eS25"/>
</dbReference>
<evidence type="ECO:0000256" key="4">
    <source>
        <dbReference type="RuleBase" id="RU366057"/>
    </source>
</evidence>